<accession>A0A560G9M0</accession>
<keyword evidence="2" id="KW-1185">Reference proteome</keyword>
<evidence type="ECO:0000313" key="2">
    <source>
        <dbReference type="Proteomes" id="UP000316545"/>
    </source>
</evidence>
<organism evidence="1 2">
    <name type="scientific">Nitrospirillum amazonense</name>
    <dbReference type="NCBI Taxonomy" id="28077"/>
    <lineage>
        <taxon>Bacteria</taxon>
        <taxon>Pseudomonadati</taxon>
        <taxon>Pseudomonadota</taxon>
        <taxon>Alphaproteobacteria</taxon>
        <taxon>Rhodospirillales</taxon>
        <taxon>Azospirillaceae</taxon>
        <taxon>Nitrospirillum</taxon>
    </lineage>
</organism>
<name>A0A560G9M0_9PROT</name>
<comment type="caution">
    <text evidence="1">The sequence shown here is derived from an EMBL/GenBank/DDBJ whole genome shotgun (WGS) entry which is preliminary data.</text>
</comment>
<dbReference type="AlphaFoldDB" id="A0A560G9M0"/>
<dbReference type="Proteomes" id="UP000316545">
    <property type="component" value="Unassembled WGS sequence"/>
</dbReference>
<dbReference type="EMBL" id="VITO01000002">
    <property type="protein sequence ID" value="TWB30592.1"/>
    <property type="molecule type" value="Genomic_DNA"/>
</dbReference>
<evidence type="ECO:0000313" key="1">
    <source>
        <dbReference type="EMBL" id="TWB30592.1"/>
    </source>
</evidence>
<gene>
    <name evidence="1" type="ORF">FBZ88_102157</name>
</gene>
<protein>
    <submittedName>
        <fullName evidence="1">Uncharacterized protein</fullName>
    </submittedName>
</protein>
<dbReference type="RefSeq" id="WP_186464180.1">
    <property type="nucleotide sequence ID" value="NZ_VITO01000002.1"/>
</dbReference>
<sequence length="48" mass="5400">MDLFGRNLGEKVYATQLYPTMAFARGGLWQVIDPNARRVVGIQAEAKF</sequence>
<reference evidence="1 2" key="1">
    <citation type="submission" date="2019-06" db="EMBL/GenBank/DDBJ databases">
        <title>Genomic Encyclopedia of Type Strains, Phase IV (KMG-V): Genome sequencing to study the core and pangenomes of soil and plant-associated prokaryotes.</title>
        <authorList>
            <person name="Whitman W."/>
        </authorList>
    </citation>
    <scope>NUCLEOTIDE SEQUENCE [LARGE SCALE GENOMIC DNA]</scope>
    <source>
        <strain evidence="1 2">BR 11865</strain>
    </source>
</reference>
<proteinExistence type="predicted"/>